<dbReference type="InterPro" id="IPR015424">
    <property type="entry name" value="PyrdxlP-dep_Trfase"/>
</dbReference>
<evidence type="ECO:0000256" key="2">
    <source>
        <dbReference type="ARBA" id="ARBA00006490"/>
    </source>
</evidence>
<keyword evidence="6" id="KW-0663">Pyridoxal phosphate</keyword>
<comment type="similarity">
    <text evidence="2">Belongs to the class-V pyridoxal-phosphate-dependent aminotransferase family. NifS/IscS subfamily.</text>
</comment>
<dbReference type="InterPro" id="IPR000192">
    <property type="entry name" value="Aminotrans_V_dom"/>
</dbReference>
<gene>
    <name evidence="12" type="ORF">IAA52_05675</name>
</gene>
<evidence type="ECO:0000256" key="7">
    <source>
        <dbReference type="ARBA" id="ARBA00023004"/>
    </source>
</evidence>
<reference evidence="12" key="1">
    <citation type="submission" date="2020-10" db="EMBL/GenBank/DDBJ databases">
        <authorList>
            <person name="Gilroy R."/>
        </authorList>
    </citation>
    <scope>NUCLEOTIDE SEQUENCE</scope>
    <source>
        <strain evidence="12">ChiSjej6B24-2974</strain>
    </source>
</reference>
<evidence type="ECO:0000256" key="10">
    <source>
        <dbReference type="RuleBase" id="RU004504"/>
    </source>
</evidence>
<dbReference type="Gene3D" id="3.90.1150.10">
    <property type="entry name" value="Aspartate Aminotransferase, domain 1"/>
    <property type="match status" value="1"/>
</dbReference>
<feature type="domain" description="Aminotransferase class V" evidence="11">
    <location>
        <begin position="4"/>
        <end position="355"/>
    </location>
</feature>
<dbReference type="EMBL" id="DVFZ01000054">
    <property type="protein sequence ID" value="HIQ82575.1"/>
    <property type="molecule type" value="Genomic_DNA"/>
</dbReference>
<dbReference type="InterPro" id="IPR015422">
    <property type="entry name" value="PyrdxlP-dep_Trfase_small"/>
</dbReference>
<evidence type="ECO:0000313" key="13">
    <source>
        <dbReference type="Proteomes" id="UP000824260"/>
    </source>
</evidence>
<dbReference type="InterPro" id="IPR016454">
    <property type="entry name" value="Cysteine_dSase"/>
</dbReference>
<protein>
    <recommendedName>
        <fullName evidence="3">cysteine desulfurase</fullName>
        <ecNumber evidence="3">2.8.1.7</ecNumber>
    </recommendedName>
</protein>
<evidence type="ECO:0000256" key="3">
    <source>
        <dbReference type="ARBA" id="ARBA00012239"/>
    </source>
</evidence>
<comment type="cofactor">
    <cofactor evidence="1 10">
        <name>pyridoxal 5'-phosphate</name>
        <dbReference type="ChEBI" id="CHEBI:597326"/>
    </cofactor>
</comment>
<evidence type="ECO:0000256" key="8">
    <source>
        <dbReference type="ARBA" id="ARBA00023014"/>
    </source>
</evidence>
<sequence length="373" mass="40432">MKAYLDNSATTRPTEGVIEAMAHCMREGWHNPSSIYGPAVEAFRQVRACREAVLEKLGAPGERLIFTSGGTEANNLAILGAVGRMRGKQLVAVNATEHPSVLAAFDRLREMGHEVRILPVDSEGALDWVALEKAVEDGASLVSCMQVNNETGAVLDLKRLRRTVNGRALIHVDGVQGFLRLPFRLEDVDMYTLSAHKIHGPKGVGALAVKKGLRLLPQHIGGGQEEALRSGTENTPGIAGLFEAVKEMDASGLMEKKLHMVEAFQKAVPEALVNGPAPEKGAPHILNMSFPGVRGETMLHALEAEGVYASTGSACSSKKRKVSPVLMAMGLPVERAECALRFSLSPYTTVEEIDYAAEVLGRVWPQLRRFQRR</sequence>
<dbReference type="InterPro" id="IPR020578">
    <property type="entry name" value="Aminotrans_V_PyrdxlP_BS"/>
</dbReference>
<dbReference type="SUPFAM" id="SSF53383">
    <property type="entry name" value="PLP-dependent transferases"/>
    <property type="match status" value="1"/>
</dbReference>
<dbReference type="PANTHER" id="PTHR11601:SF34">
    <property type="entry name" value="CYSTEINE DESULFURASE"/>
    <property type="match status" value="1"/>
</dbReference>
<evidence type="ECO:0000313" key="12">
    <source>
        <dbReference type="EMBL" id="HIQ82575.1"/>
    </source>
</evidence>
<comment type="catalytic activity">
    <reaction evidence="9">
        <text>(sulfur carrier)-H + L-cysteine = (sulfur carrier)-SH + L-alanine</text>
        <dbReference type="Rhea" id="RHEA:43892"/>
        <dbReference type="Rhea" id="RHEA-COMP:14737"/>
        <dbReference type="Rhea" id="RHEA-COMP:14739"/>
        <dbReference type="ChEBI" id="CHEBI:29917"/>
        <dbReference type="ChEBI" id="CHEBI:35235"/>
        <dbReference type="ChEBI" id="CHEBI:57972"/>
        <dbReference type="ChEBI" id="CHEBI:64428"/>
        <dbReference type="EC" id="2.8.1.7"/>
    </reaction>
</comment>
<dbReference type="Proteomes" id="UP000824260">
    <property type="component" value="Unassembled WGS sequence"/>
</dbReference>
<reference evidence="12" key="2">
    <citation type="journal article" date="2021" name="PeerJ">
        <title>Extensive microbial diversity within the chicken gut microbiome revealed by metagenomics and culture.</title>
        <authorList>
            <person name="Gilroy R."/>
            <person name="Ravi A."/>
            <person name="Getino M."/>
            <person name="Pursley I."/>
            <person name="Horton D.L."/>
            <person name="Alikhan N.F."/>
            <person name="Baker D."/>
            <person name="Gharbi K."/>
            <person name="Hall N."/>
            <person name="Watson M."/>
            <person name="Adriaenssens E.M."/>
            <person name="Foster-Nyarko E."/>
            <person name="Jarju S."/>
            <person name="Secka A."/>
            <person name="Antonio M."/>
            <person name="Oren A."/>
            <person name="Chaudhuri R.R."/>
            <person name="La Ragione R."/>
            <person name="Hildebrand F."/>
            <person name="Pallen M.J."/>
        </authorList>
    </citation>
    <scope>NUCLEOTIDE SEQUENCE</scope>
    <source>
        <strain evidence="12">ChiSjej6B24-2974</strain>
    </source>
</reference>
<dbReference type="GO" id="GO:0046872">
    <property type="term" value="F:metal ion binding"/>
    <property type="evidence" value="ECO:0007669"/>
    <property type="project" value="UniProtKB-KW"/>
</dbReference>
<proteinExistence type="inferred from homology"/>
<evidence type="ECO:0000256" key="6">
    <source>
        <dbReference type="ARBA" id="ARBA00022898"/>
    </source>
</evidence>
<keyword evidence="5" id="KW-0479">Metal-binding</keyword>
<name>A0A9D0ZL72_9FIRM</name>
<evidence type="ECO:0000256" key="4">
    <source>
        <dbReference type="ARBA" id="ARBA00022679"/>
    </source>
</evidence>
<dbReference type="Pfam" id="PF00266">
    <property type="entry name" value="Aminotran_5"/>
    <property type="match status" value="1"/>
</dbReference>
<comment type="caution">
    <text evidence="12">The sequence shown here is derived from an EMBL/GenBank/DDBJ whole genome shotgun (WGS) entry which is preliminary data.</text>
</comment>
<dbReference type="PROSITE" id="PS00595">
    <property type="entry name" value="AA_TRANSFER_CLASS_5"/>
    <property type="match status" value="1"/>
</dbReference>
<accession>A0A9D0ZL72</accession>
<dbReference type="Gene3D" id="3.40.640.10">
    <property type="entry name" value="Type I PLP-dependent aspartate aminotransferase-like (Major domain)"/>
    <property type="match status" value="1"/>
</dbReference>
<dbReference type="InterPro" id="IPR015421">
    <property type="entry name" value="PyrdxlP-dep_Trfase_major"/>
</dbReference>
<dbReference type="GO" id="GO:0051536">
    <property type="term" value="F:iron-sulfur cluster binding"/>
    <property type="evidence" value="ECO:0007669"/>
    <property type="project" value="UniProtKB-KW"/>
</dbReference>
<dbReference type="EC" id="2.8.1.7" evidence="3"/>
<keyword evidence="8" id="KW-0411">Iron-sulfur</keyword>
<dbReference type="AlphaFoldDB" id="A0A9D0ZL72"/>
<keyword evidence="7" id="KW-0408">Iron</keyword>
<evidence type="ECO:0000256" key="5">
    <source>
        <dbReference type="ARBA" id="ARBA00022723"/>
    </source>
</evidence>
<evidence type="ECO:0000259" key="11">
    <source>
        <dbReference type="Pfam" id="PF00266"/>
    </source>
</evidence>
<keyword evidence="4" id="KW-0808">Transferase</keyword>
<dbReference type="PIRSF" id="PIRSF005572">
    <property type="entry name" value="NifS"/>
    <property type="match status" value="1"/>
</dbReference>
<dbReference type="Gene3D" id="1.10.260.50">
    <property type="match status" value="1"/>
</dbReference>
<evidence type="ECO:0000256" key="9">
    <source>
        <dbReference type="ARBA" id="ARBA00050776"/>
    </source>
</evidence>
<evidence type="ECO:0000256" key="1">
    <source>
        <dbReference type="ARBA" id="ARBA00001933"/>
    </source>
</evidence>
<dbReference type="PANTHER" id="PTHR11601">
    <property type="entry name" value="CYSTEINE DESULFURYLASE FAMILY MEMBER"/>
    <property type="match status" value="1"/>
</dbReference>
<dbReference type="GO" id="GO:0031071">
    <property type="term" value="F:cysteine desulfurase activity"/>
    <property type="evidence" value="ECO:0007669"/>
    <property type="project" value="UniProtKB-EC"/>
</dbReference>
<organism evidence="12 13">
    <name type="scientific">Candidatus Pullichristensenella stercorigallinarum</name>
    <dbReference type="NCBI Taxonomy" id="2840909"/>
    <lineage>
        <taxon>Bacteria</taxon>
        <taxon>Bacillati</taxon>
        <taxon>Bacillota</taxon>
        <taxon>Clostridia</taxon>
        <taxon>Candidatus Pullichristensenella</taxon>
    </lineage>
</organism>